<name>A0ACC0ABI3_CATRO</name>
<proteinExistence type="predicted"/>
<dbReference type="Proteomes" id="UP001060085">
    <property type="component" value="Linkage Group LG06"/>
</dbReference>
<organism evidence="1 2">
    <name type="scientific">Catharanthus roseus</name>
    <name type="common">Madagascar periwinkle</name>
    <name type="synonym">Vinca rosea</name>
    <dbReference type="NCBI Taxonomy" id="4058"/>
    <lineage>
        <taxon>Eukaryota</taxon>
        <taxon>Viridiplantae</taxon>
        <taxon>Streptophyta</taxon>
        <taxon>Embryophyta</taxon>
        <taxon>Tracheophyta</taxon>
        <taxon>Spermatophyta</taxon>
        <taxon>Magnoliopsida</taxon>
        <taxon>eudicotyledons</taxon>
        <taxon>Gunneridae</taxon>
        <taxon>Pentapetalae</taxon>
        <taxon>asterids</taxon>
        <taxon>lamiids</taxon>
        <taxon>Gentianales</taxon>
        <taxon>Apocynaceae</taxon>
        <taxon>Rauvolfioideae</taxon>
        <taxon>Vinceae</taxon>
        <taxon>Catharanthinae</taxon>
        <taxon>Catharanthus</taxon>
    </lineage>
</organism>
<gene>
    <name evidence="1" type="ORF">M9H77_26914</name>
</gene>
<comment type="caution">
    <text evidence="1">The sequence shown here is derived from an EMBL/GenBank/DDBJ whole genome shotgun (WGS) entry which is preliminary data.</text>
</comment>
<evidence type="ECO:0000313" key="2">
    <source>
        <dbReference type="Proteomes" id="UP001060085"/>
    </source>
</evidence>
<dbReference type="EMBL" id="CM044706">
    <property type="protein sequence ID" value="KAI5658121.1"/>
    <property type="molecule type" value="Genomic_DNA"/>
</dbReference>
<reference evidence="2" key="1">
    <citation type="journal article" date="2023" name="Nat. Plants">
        <title>Single-cell RNA sequencing provides a high-resolution roadmap for understanding the multicellular compartmentation of specialized metabolism.</title>
        <authorList>
            <person name="Sun S."/>
            <person name="Shen X."/>
            <person name="Li Y."/>
            <person name="Li Y."/>
            <person name="Wang S."/>
            <person name="Li R."/>
            <person name="Zhang H."/>
            <person name="Shen G."/>
            <person name="Guo B."/>
            <person name="Wei J."/>
            <person name="Xu J."/>
            <person name="St-Pierre B."/>
            <person name="Chen S."/>
            <person name="Sun C."/>
        </authorList>
    </citation>
    <scope>NUCLEOTIDE SEQUENCE [LARGE SCALE GENOMIC DNA]</scope>
</reference>
<protein>
    <submittedName>
        <fullName evidence="1">Uncharacterized protein</fullName>
    </submittedName>
</protein>
<accession>A0ACC0ABI3</accession>
<evidence type="ECO:0000313" key="1">
    <source>
        <dbReference type="EMBL" id="KAI5658121.1"/>
    </source>
</evidence>
<keyword evidence="2" id="KW-1185">Reference proteome</keyword>
<sequence length="121" mass="13995">MKLTETVESTCHYADKLTHQRASIDRQEVMLTHLCQRFMPDQGKSRGGGMDFEPQYNPYIENNAILSVGSLQLKNSLGFQKRCPPEVKMVKGSKKGTKMEGERRKQKPAMYGKLPYRSRWR</sequence>